<dbReference type="GeneID" id="62157549"/>
<comment type="caution">
    <text evidence="2">The sequence shown here is derived from an EMBL/GenBank/DDBJ whole genome shotgun (WGS) entry which is preliminary data.</text>
</comment>
<evidence type="ECO:0000313" key="3">
    <source>
        <dbReference type="Proteomes" id="UP000781932"/>
    </source>
</evidence>
<reference evidence="2" key="1">
    <citation type="submission" date="2020-03" db="EMBL/GenBank/DDBJ databases">
        <authorList>
            <person name="He L."/>
        </authorList>
    </citation>
    <scope>NUCLEOTIDE SEQUENCE</scope>
    <source>
        <strain evidence="2">CkLH20</strain>
    </source>
</reference>
<proteinExistence type="predicted"/>
<dbReference type="Gene3D" id="1.25.40.20">
    <property type="entry name" value="Ankyrin repeat-containing domain"/>
    <property type="match status" value="1"/>
</dbReference>
<dbReference type="PROSITE" id="PS50297">
    <property type="entry name" value="ANK_REP_REGION"/>
    <property type="match status" value="1"/>
</dbReference>
<dbReference type="Proteomes" id="UP000781932">
    <property type="component" value="Unassembled WGS sequence"/>
</dbReference>
<dbReference type="Pfam" id="PF00023">
    <property type="entry name" value="Ank"/>
    <property type="match status" value="1"/>
</dbReference>
<protein>
    <recommendedName>
        <fullName evidence="4">Ankyrin repeat protein</fullName>
    </recommendedName>
</protein>
<organism evidence="2 3">
    <name type="scientific">Colletotrichum karsti</name>
    <dbReference type="NCBI Taxonomy" id="1095194"/>
    <lineage>
        <taxon>Eukaryota</taxon>
        <taxon>Fungi</taxon>
        <taxon>Dikarya</taxon>
        <taxon>Ascomycota</taxon>
        <taxon>Pezizomycotina</taxon>
        <taxon>Sordariomycetes</taxon>
        <taxon>Hypocreomycetidae</taxon>
        <taxon>Glomerellales</taxon>
        <taxon>Glomerellaceae</taxon>
        <taxon>Colletotrichum</taxon>
        <taxon>Colletotrichum boninense species complex</taxon>
    </lineage>
</organism>
<feature type="repeat" description="ANK" evidence="1">
    <location>
        <begin position="216"/>
        <end position="248"/>
    </location>
</feature>
<sequence length="279" mass="30479">MSAESTGPRKPLMVAVIENDIEKLKEALAATPPPTTEELGIAAYSIANSANEKHLLAIKLILDRDASLCGSLVGPACRNKDTELFQLMYDNGWGEDQINASFSRPYEHLLSVVRSVKALQWLLDHGLDPNLPAERGMSGCIGDLTPLNAVAKALGSYADIAIEAMELLVSRGAVLDYNVLKTALVRGRREACFDGDVPRWILQHATDFDINTPSRKGYPLLHAAILNQRQQLVAWLLENGADPSIRVKHKGRWKNAVKIAEEVCNVLILDLVIAAAKAQ</sequence>
<dbReference type="EMBL" id="JAATWM020000004">
    <property type="protein sequence ID" value="KAF9880714.1"/>
    <property type="molecule type" value="Genomic_DNA"/>
</dbReference>
<reference evidence="2" key="2">
    <citation type="submission" date="2020-11" db="EMBL/GenBank/DDBJ databases">
        <title>Whole genome sequencing of Colletotrichum sp.</title>
        <authorList>
            <person name="Li H."/>
        </authorList>
    </citation>
    <scope>NUCLEOTIDE SEQUENCE</scope>
    <source>
        <strain evidence="2">CkLH20</strain>
    </source>
</reference>
<evidence type="ECO:0000256" key="1">
    <source>
        <dbReference type="PROSITE-ProRule" id="PRU00023"/>
    </source>
</evidence>
<dbReference type="InterPro" id="IPR036770">
    <property type="entry name" value="Ankyrin_rpt-contain_sf"/>
</dbReference>
<keyword evidence="1" id="KW-0040">ANK repeat</keyword>
<accession>A0A9P6IDA6</accession>
<evidence type="ECO:0008006" key="4">
    <source>
        <dbReference type="Google" id="ProtNLM"/>
    </source>
</evidence>
<keyword evidence="3" id="KW-1185">Reference proteome</keyword>
<dbReference type="SUPFAM" id="SSF48403">
    <property type="entry name" value="Ankyrin repeat"/>
    <property type="match status" value="1"/>
</dbReference>
<dbReference type="AlphaFoldDB" id="A0A9P6IDA6"/>
<gene>
    <name evidence="2" type="ORF">CkaCkLH20_01756</name>
</gene>
<name>A0A9P6IDA6_9PEZI</name>
<dbReference type="InterPro" id="IPR002110">
    <property type="entry name" value="Ankyrin_rpt"/>
</dbReference>
<dbReference type="RefSeq" id="XP_038750175.1">
    <property type="nucleotide sequence ID" value="XM_038884475.1"/>
</dbReference>
<dbReference type="OrthoDB" id="194358at2759"/>
<evidence type="ECO:0000313" key="2">
    <source>
        <dbReference type="EMBL" id="KAF9880714.1"/>
    </source>
</evidence>
<dbReference type="SMART" id="SM00248">
    <property type="entry name" value="ANK"/>
    <property type="match status" value="3"/>
</dbReference>
<dbReference type="PROSITE" id="PS50088">
    <property type="entry name" value="ANK_REPEAT"/>
    <property type="match status" value="1"/>
</dbReference>